<comment type="caution">
    <text evidence="2">The sequence shown here is derived from an EMBL/GenBank/DDBJ whole genome shotgun (WGS) entry which is preliminary data.</text>
</comment>
<evidence type="ECO:0000313" key="3">
    <source>
        <dbReference type="Proteomes" id="UP001054945"/>
    </source>
</evidence>
<reference evidence="2 3" key="1">
    <citation type="submission" date="2021-06" db="EMBL/GenBank/DDBJ databases">
        <title>Caerostris extrusa draft genome.</title>
        <authorList>
            <person name="Kono N."/>
            <person name="Arakawa K."/>
        </authorList>
    </citation>
    <scope>NUCLEOTIDE SEQUENCE [LARGE SCALE GENOMIC DNA]</scope>
</reference>
<gene>
    <name evidence="2" type="primary">CACNA2D3_2</name>
    <name evidence="2" type="ORF">CEXT_360991</name>
</gene>
<keyword evidence="3" id="KW-1185">Reference proteome</keyword>
<name>A0AAV4TZJ7_CAEEX</name>
<proteinExistence type="predicted"/>
<dbReference type="EMBL" id="BPLR01012019">
    <property type="protein sequence ID" value="GIY50742.1"/>
    <property type="molecule type" value="Genomic_DNA"/>
</dbReference>
<dbReference type="InterPro" id="IPR013680">
    <property type="entry name" value="VDCC_a2/dsu"/>
</dbReference>
<dbReference type="Pfam" id="PF08473">
    <property type="entry name" value="VGCC_alpha2"/>
    <property type="match status" value="1"/>
</dbReference>
<evidence type="ECO:0000259" key="1">
    <source>
        <dbReference type="Pfam" id="PF08473"/>
    </source>
</evidence>
<dbReference type="Proteomes" id="UP001054945">
    <property type="component" value="Unassembled WGS sequence"/>
</dbReference>
<accession>A0AAV4TZJ7</accession>
<dbReference type="AlphaFoldDB" id="A0AAV4TZJ7"/>
<feature type="domain" description="Voltage-dependent calcium channel alpha-2/delta subunit conserved region" evidence="1">
    <location>
        <begin position="17"/>
        <end position="92"/>
    </location>
</feature>
<organism evidence="2 3">
    <name type="scientific">Caerostris extrusa</name>
    <name type="common">Bark spider</name>
    <name type="synonym">Caerostris bankana</name>
    <dbReference type="NCBI Taxonomy" id="172846"/>
    <lineage>
        <taxon>Eukaryota</taxon>
        <taxon>Metazoa</taxon>
        <taxon>Ecdysozoa</taxon>
        <taxon>Arthropoda</taxon>
        <taxon>Chelicerata</taxon>
        <taxon>Arachnida</taxon>
        <taxon>Araneae</taxon>
        <taxon>Araneomorphae</taxon>
        <taxon>Entelegynae</taxon>
        <taxon>Araneoidea</taxon>
        <taxon>Araneidae</taxon>
        <taxon>Caerostris</taxon>
    </lineage>
</organism>
<sequence length="139" mass="15745">MLRQGFGEPVKGRLSICHSSGCDKQFIVQKVPYTNLVMLVVHTTCPCETTSIKLESKEVKQNEIQRCQRMKQNIYGCRPTVCLNYHPQETHMNNECGSRSAIKAFIISKLLLDLPLLSALSYLLLISSIRVRSFGARSR</sequence>
<protein>
    <recommendedName>
        <fullName evidence="1">Voltage-dependent calcium channel alpha-2/delta subunit conserved region domain-containing protein</fullName>
    </recommendedName>
</protein>
<evidence type="ECO:0000313" key="2">
    <source>
        <dbReference type="EMBL" id="GIY50742.1"/>
    </source>
</evidence>